<evidence type="ECO:0000313" key="10">
    <source>
        <dbReference type="Proteomes" id="UP000533469"/>
    </source>
</evidence>
<accession>A0A839Z5S6</accession>
<comment type="similarity">
    <text evidence="3">Belongs to the metallo-dependent hydrolases superfamily. DHOase family. Class I DHOase subfamily.</text>
</comment>
<dbReference type="InterPro" id="IPR002195">
    <property type="entry name" value="Dihydroorotase_CS"/>
</dbReference>
<dbReference type="EC" id="3.5.2.3" evidence="9"/>
<evidence type="ECO:0000259" key="7">
    <source>
        <dbReference type="Pfam" id="PF01979"/>
    </source>
</evidence>
<evidence type="ECO:0000256" key="4">
    <source>
        <dbReference type="ARBA" id="ARBA00022723"/>
    </source>
</evidence>
<dbReference type="InterPro" id="IPR011059">
    <property type="entry name" value="Metal-dep_hydrolase_composite"/>
</dbReference>
<gene>
    <name evidence="9" type="ORF">FHS55_000959</name>
</gene>
<feature type="domain" description="Dihydroorotase catalytic" evidence="8">
    <location>
        <begin position="51"/>
        <end position="111"/>
    </location>
</feature>
<dbReference type="GO" id="GO:0004038">
    <property type="term" value="F:allantoinase activity"/>
    <property type="evidence" value="ECO:0007669"/>
    <property type="project" value="TreeGrafter"/>
</dbReference>
<organism evidence="9 10">
    <name type="scientific">Ancylobacter tetraedralis</name>
    <dbReference type="NCBI Taxonomy" id="217068"/>
    <lineage>
        <taxon>Bacteria</taxon>
        <taxon>Pseudomonadati</taxon>
        <taxon>Pseudomonadota</taxon>
        <taxon>Alphaproteobacteria</taxon>
        <taxon>Hyphomicrobiales</taxon>
        <taxon>Xanthobacteraceae</taxon>
        <taxon>Ancylobacter</taxon>
    </lineage>
</organism>
<comment type="function">
    <text evidence="2">Catalyzes the reversible cyclization of carbamoyl aspartate to dihydroorotate.</text>
</comment>
<dbReference type="InterPro" id="IPR050138">
    <property type="entry name" value="DHOase/Allantoinase_Hydrolase"/>
</dbReference>
<dbReference type="PANTHER" id="PTHR43668">
    <property type="entry name" value="ALLANTOINASE"/>
    <property type="match status" value="1"/>
</dbReference>
<name>A0A839Z5S6_9HYPH</name>
<dbReference type="GO" id="GO:0004151">
    <property type="term" value="F:dihydroorotase activity"/>
    <property type="evidence" value="ECO:0007669"/>
    <property type="project" value="UniProtKB-EC"/>
</dbReference>
<dbReference type="InterPro" id="IPR032466">
    <property type="entry name" value="Metal_Hydrolase"/>
</dbReference>
<keyword evidence="10" id="KW-1185">Reference proteome</keyword>
<dbReference type="InterPro" id="IPR024403">
    <property type="entry name" value="DHOase_cat"/>
</dbReference>
<comment type="caution">
    <text evidence="9">The sequence shown here is derived from an EMBL/GenBank/DDBJ whole genome shotgun (WGS) entry which is preliminary data.</text>
</comment>
<dbReference type="Gene3D" id="3.20.20.140">
    <property type="entry name" value="Metal-dependent hydrolases"/>
    <property type="match status" value="1"/>
</dbReference>
<evidence type="ECO:0000256" key="6">
    <source>
        <dbReference type="ARBA" id="ARBA00022975"/>
    </source>
</evidence>
<keyword evidence="6" id="KW-0665">Pyrimidine biosynthesis</keyword>
<dbReference type="Gene3D" id="2.30.40.10">
    <property type="entry name" value="Urease, subunit C, domain 1"/>
    <property type="match status" value="1"/>
</dbReference>
<dbReference type="PROSITE" id="PS00483">
    <property type="entry name" value="DIHYDROOROTASE_2"/>
    <property type="match status" value="1"/>
</dbReference>
<comment type="cofactor">
    <cofactor evidence="1">
        <name>Zn(2+)</name>
        <dbReference type="ChEBI" id="CHEBI:29105"/>
    </cofactor>
</comment>
<dbReference type="SUPFAM" id="SSF51556">
    <property type="entry name" value="Metallo-dependent hydrolases"/>
    <property type="match status" value="1"/>
</dbReference>
<dbReference type="GO" id="GO:0006145">
    <property type="term" value="P:purine nucleobase catabolic process"/>
    <property type="evidence" value="ECO:0007669"/>
    <property type="project" value="TreeGrafter"/>
</dbReference>
<dbReference type="PROSITE" id="PS00482">
    <property type="entry name" value="DIHYDROOROTASE_1"/>
    <property type="match status" value="1"/>
</dbReference>
<evidence type="ECO:0000259" key="8">
    <source>
        <dbReference type="Pfam" id="PF12890"/>
    </source>
</evidence>
<protein>
    <submittedName>
        <fullName evidence="9">Dihydroorotase</fullName>
        <ecNumber evidence="9">3.5.2.3</ecNumber>
    </submittedName>
</protein>
<dbReference type="RefSeq" id="WP_183188475.1">
    <property type="nucleotide sequence ID" value="NZ_JACICD010000001.1"/>
</dbReference>
<evidence type="ECO:0000256" key="1">
    <source>
        <dbReference type="ARBA" id="ARBA00001947"/>
    </source>
</evidence>
<evidence type="ECO:0000256" key="5">
    <source>
        <dbReference type="ARBA" id="ARBA00022801"/>
    </source>
</evidence>
<evidence type="ECO:0000313" key="9">
    <source>
        <dbReference type="EMBL" id="MBB3770373.1"/>
    </source>
</evidence>
<evidence type="ECO:0000256" key="3">
    <source>
        <dbReference type="ARBA" id="ARBA00010286"/>
    </source>
</evidence>
<dbReference type="SUPFAM" id="SSF51338">
    <property type="entry name" value="Composite domain of metallo-dependent hydrolases"/>
    <property type="match status" value="1"/>
</dbReference>
<dbReference type="EMBL" id="JACICD010000001">
    <property type="protein sequence ID" value="MBB3770373.1"/>
    <property type="molecule type" value="Genomic_DNA"/>
</dbReference>
<keyword evidence="4" id="KW-0479">Metal-binding</keyword>
<sequence>MTRVDRLLAGARVVHADRVAAADVAVAQGRIVALLPPGTPIEADHVVDLAGRLLFPGLVDAHVHLREPGLTHKEDIVSGTRAAAAGGVTTLLVMPTDEPWTQAPGHLEQKTALAQGRAHVDLGFQAALAREGADPLELARSGAISIEVFTADVPALFLHDSLASVIAALARIGPAGVVAGISPGDQSVLDAAERLGGASIEAFGASRPPAAEAMGVARAIAAAAATGARVHIRQVNSALGLATLRAMKPLADVSAETTVQNLLFTARDYVRLGAAIKASPPFRQPADVEALRAAVRDGTIDMVATDHAPHSPAEKAARYPRFGDIPGGMPGVQTLLPMMLHLAATDVLALPDIARLCAASPAARFGLGTRKGQIAEGFDADMVVVDPARESTIRSAEQLSKAAATPFDGVRVPYHVESVWLAGRRIAQDGVPLGPALGRVVTPRRDGLPA</sequence>
<evidence type="ECO:0000256" key="2">
    <source>
        <dbReference type="ARBA" id="ARBA00002368"/>
    </source>
</evidence>
<dbReference type="Pfam" id="PF01979">
    <property type="entry name" value="Amidohydro_1"/>
    <property type="match status" value="1"/>
</dbReference>
<feature type="domain" description="Amidohydrolase-related" evidence="7">
    <location>
        <begin position="269"/>
        <end position="425"/>
    </location>
</feature>
<proteinExistence type="inferred from homology"/>
<dbReference type="Proteomes" id="UP000533469">
    <property type="component" value="Unassembled WGS sequence"/>
</dbReference>
<dbReference type="GO" id="GO:0046872">
    <property type="term" value="F:metal ion binding"/>
    <property type="evidence" value="ECO:0007669"/>
    <property type="project" value="UniProtKB-KW"/>
</dbReference>
<dbReference type="PANTHER" id="PTHR43668:SF4">
    <property type="entry name" value="ALLANTOINASE"/>
    <property type="match status" value="1"/>
</dbReference>
<dbReference type="InterPro" id="IPR006680">
    <property type="entry name" value="Amidohydro-rel"/>
</dbReference>
<dbReference type="Pfam" id="PF12890">
    <property type="entry name" value="DHOase"/>
    <property type="match status" value="1"/>
</dbReference>
<reference evidence="9 10" key="1">
    <citation type="submission" date="2020-08" db="EMBL/GenBank/DDBJ databases">
        <title>Genomic Encyclopedia of Type Strains, Phase IV (KMG-IV): sequencing the most valuable type-strain genomes for metagenomic binning, comparative biology and taxonomic classification.</title>
        <authorList>
            <person name="Goeker M."/>
        </authorList>
    </citation>
    <scope>NUCLEOTIDE SEQUENCE [LARGE SCALE GENOMIC DNA]</scope>
    <source>
        <strain evidence="9 10">DSM 5895</strain>
    </source>
</reference>
<keyword evidence="5 9" id="KW-0378">Hydrolase</keyword>
<dbReference type="GO" id="GO:0005737">
    <property type="term" value="C:cytoplasm"/>
    <property type="evidence" value="ECO:0007669"/>
    <property type="project" value="TreeGrafter"/>
</dbReference>
<dbReference type="AlphaFoldDB" id="A0A839Z5S6"/>